<evidence type="ECO:0000256" key="1">
    <source>
        <dbReference type="SAM" id="MobiDB-lite"/>
    </source>
</evidence>
<feature type="region of interest" description="Disordered" evidence="1">
    <location>
        <begin position="1"/>
        <end position="95"/>
    </location>
</feature>
<evidence type="ECO:0000313" key="2">
    <source>
        <dbReference type="EMBL" id="KIY60567.1"/>
    </source>
</evidence>
<keyword evidence="3" id="KW-1185">Reference proteome</keyword>
<feature type="non-terminal residue" evidence="2">
    <location>
        <position position="158"/>
    </location>
</feature>
<sequence length="158" mass="17188">MSSVDDDQEMQGGNAWDDNLGGGGDDDEQLPSDNGRGSRGSPSDDGRGSRGSPSDDGRGSRGSHGGGGGSRPSSRTSQANDGIPPQNRLRGPEPIIKTPFSKYLRMNSRQERRTNPWRPWAELDHNHVRRYINLVLCARAPDAVCDVTFPKHEQHDAV</sequence>
<feature type="compositionally biased region" description="Gly residues" evidence="1">
    <location>
        <begin position="60"/>
        <end position="70"/>
    </location>
</feature>
<protein>
    <submittedName>
        <fullName evidence="2">Uncharacterized protein</fullName>
    </submittedName>
</protein>
<proteinExistence type="predicted"/>
<reference evidence="2 3" key="1">
    <citation type="journal article" date="2015" name="Fungal Genet. Biol.">
        <title>Evolution of novel wood decay mechanisms in Agaricales revealed by the genome sequences of Fistulina hepatica and Cylindrobasidium torrendii.</title>
        <authorList>
            <person name="Floudas D."/>
            <person name="Held B.W."/>
            <person name="Riley R."/>
            <person name="Nagy L.G."/>
            <person name="Koehler G."/>
            <person name="Ransdell A.S."/>
            <person name="Younus H."/>
            <person name="Chow J."/>
            <person name="Chiniquy J."/>
            <person name="Lipzen A."/>
            <person name="Tritt A."/>
            <person name="Sun H."/>
            <person name="Haridas S."/>
            <person name="LaButti K."/>
            <person name="Ohm R.A."/>
            <person name="Kues U."/>
            <person name="Blanchette R.A."/>
            <person name="Grigoriev I.V."/>
            <person name="Minto R.E."/>
            <person name="Hibbett D.S."/>
        </authorList>
    </citation>
    <scope>NUCLEOTIDE SEQUENCE [LARGE SCALE GENOMIC DNA]</scope>
    <source>
        <strain evidence="2 3">FP15055 ss-10</strain>
    </source>
</reference>
<dbReference type="EMBL" id="KN881515">
    <property type="protein sequence ID" value="KIY60567.1"/>
    <property type="molecule type" value="Genomic_DNA"/>
</dbReference>
<accession>A0A0D7AQQ9</accession>
<dbReference type="AlphaFoldDB" id="A0A0D7AQQ9"/>
<evidence type="ECO:0000313" key="3">
    <source>
        <dbReference type="Proteomes" id="UP000054007"/>
    </source>
</evidence>
<feature type="compositionally biased region" description="Basic and acidic residues" evidence="1">
    <location>
        <begin position="42"/>
        <end position="59"/>
    </location>
</feature>
<feature type="compositionally biased region" description="Low complexity" evidence="1">
    <location>
        <begin position="31"/>
        <end position="41"/>
    </location>
</feature>
<name>A0A0D7AQQ9_9AGAR</name>
<dbReference type="Proteomes" id="UP000054007">
    <property type="component" value="Unassembled WGS sequence"/>
</dbReference>
<organism evidence="2 3">
    <name type="scientific">Cylindrobasidium torrendii FP15055 ss-10</name>
    <dbReference type="NCBI Taxonomy" id="1314674"/>
    <lineage>
        <taxon>Eukaryota</taxon>
        <taxon>Fungi</taxon>
        <taxon>Dikarya</taxon>
        <taxon>Basidiomycota</taxon>
        <taxon>Agaricomycotina</taxon>
        <taxon>Agaricomycetes</taxon>
        <taxon>Agaricomycetidae</taxon>
        <taxon>Agaricales</taxon>
        <taxon>Marasmiineae</taxon>
        <taxon>Physalacriaceae</taxon>
        <taxon>Cylindrobasidium</taxon>
    </lineage>
</organism>
<gene>
    <name evidence="2" type="ORF">CYLTODRAFT_416056</name>
</gene>